<dbReference type="Pfam" id="PF00490">
    <property type="entry name" value="ALAD"/>
    <property type="match status" value="1"/>
</dbReference>
<dbReference type="EMBL" id="BARU01048423">
    <property type="protein sequence ID" value="GAH96202.1"/>
    <property type="molecule type" value="Genomic_DNA"/>
</dbReference>
<evidence type="ECO:0000256" key="2">
    <source>
        <dbReference type="ARBA" id="ARBA00008055"/>
    </source>
</evidence>
<proteinExistence type="inferred from homology"/>
<evidence type="ECO:0000256" key="3">
    <source>
        <dbReference type="ARBA" id="ARBA00012053"/>
    </source>
</evidence>
<dbReference type="GO" id="GO:0008270">
    <property type="term" value="F:zinc ion binding"/>
    <property type="evidence" value="ECO:0007669"/>
    <property type="project" value="TreeGrafter"/>
</dbReference>
<comment type="caution">
    <text evidence="9">The sequence shown here is derived from an EMBL/GenBank/DDBJ whole genome shotgun (WGS) entry which is preliminary data.</text>
</comment>
<keyword evidence="6" id="KW-0627">Porphyrin biosynthesis</keyword>
<dbReference type="Gene3D" id="3.20.20.70">
    <property type="entry name" value="Aldolase class I"/>
    <property type="match status" value="1"/>
</dbReference>
<dbReference type="SMART" id="SM01004">
    <property type="entry name" value="ALAD"/>
    <property type="match status" value="1"/>
</dbReference>
<dbReference type="GO" id="GO:0006782">
    <property type="term" value="P:protoporphyrinogen IX biosynthetic process"/>
    <property type="evidence" value="ECO:0007669"/>
    <property type="project" value="UniProtKB-UniPathway"/>
</dbReference>
<dbReference type="EC" id="4.2.1.24" evidence="3"/>
<comment type="similarity">
    <text evidence="2">Belongs to the ALAD family.</text>
</comment>
<name>X1JQ62_9ZZZZ</name>
<dbReference type="UniPathway" id="UPA00251">
    <property type="reaction ID" value="UER00318"/>
</dbReference>
<evidence type="ECO:0000313" key="9">
    <source>
        <dbReference type="EMBL" id="GAH96202.1"/>
    </source>
</evidence>
<dbReference type="SUPFAM" id="SSF51569">
    <property type="entry name" value="Aldolase"/>
    <property type="match status" value="1"/>
</dbReference>
<reference evidence="9" key="1">
    <citation type="journal article" date="2014" name="Front. Microbiol.">
        <title>High frequency of phylogenetically diverse reductive dehalogenase-homologous genes in deep subseafloor sedimentary metagenomes.</title>
        <authorList>
            <person name="Kawai M."/>
            <person name="Futagami T."/>
            <person name="Toyoda A."/>
            <person name="Takaki Y."/>
            <person name="Nishi S."/>
            <person name="Hori S."/>
            <person name="Arai W."/>
            <person name="Tsubouchi T."/>
            <person name="Morono Y."/>
            <person name="Uchiyama I."/>
            <person name="Ito T."/>
            <person name="Fujiyama A."/>
            <person name="Inagaki F."/>
            <person name="Takami H."/>
        </authorList>
    </citation>
    <scope>NUCLEOTIDE SEQUENCE</scope>
    <source>
        <strain evidence="9">Expedition CK06-06</strain>
    </source>
</reference>
<dbReference type="InterPro" id="IPR013785">
    <property type="entry name" value="Aldolase_TIM"/>
</dbReference>
<dbReference type="GO" id="GO:0005829">
    <property type="term" value="C:cytosol"/>
    <property type="evidence" value="ECO:0007669"/>
    <property type="project" value="TreeGrafter"/>
</dbReference>
<evidence type="ECO:0000256" key="8">
    <source>
        <dbReference type="ARBA" id="ARBA00047651"/>
    </source>
</evidence>
<comment type="catalytic activity">
    <reaction evidence="8">
        <text>2 5-aminolevulinate = porphobilinogen + 2 H2O + H(+)</text>
        <dbReference type="Rhea" id="RHEA:24064"/>
        <dbReference type="ChEBI" id="CHEBI:15377"/>
        <dbReference type="ChEBI" id="CHEBI:15378"/>
        <dbReference type="ChEBI" id="CHEBI:58126"/>
        <dbReference type="ChEBI" id="CHEBI:356416"/>
        <dbReference type="EC" id="4.2.1.24"/>
    </reaction>
</comment>
<sequence length="75" mass="8383">MPSIFHFSIDFLLKELQEIQDLNIPGILLFGLPEKKDEVGSGAYDPEGIIQKAVAAIKARFPDLIVITDICMCEY</sequence>
<dbReference type="AlphaFoldDB" id="X1JQ62"/>
<evidence type="ECO:0000256" key="6">
    <source>
        <dbReference type="ARBA" id="ARBA00023244"/>
    </source>
</evidence>
<feature type="non-terminal residue" evidence="9">
    <location>
        <position position="75"/>
    </location>
</feature>
<keyword evidence="5" id="KW-0456">Lyase</keyword>
<evidence type="ECO:0000256" key="1">
    <source>
        <dbReference type="ARBA" id="ARBA00004694"/>
    </source>
</evidence>
<evidence type="ECO:0000256" key="4">
    <source>
        <dbReference type="ARBA" id="ARBA00023133"/>
    </source>
</evidence>
<comment type="pathway">
    <text evidence="1">Porphyrin-containing compound metabolism; protoporphyrin-IX biosynthesis; coproporphyrinogen-III from 5-aminolevulinate: step 1/4.</text>
</comment>
<evidence type="ECO:0000256" key="5">
    <source>
        <dbReference type="ARBA" id="ARBA00023239"/>
    </source>
</evidence>
<accession>X1JQ62</accession>
<gene>
    <name evidence="9" type="ORF">S03H2_71982</name>
</gene>
<dbReference type="PANTHER" id="PTHR11458">
    <property type="entry name" value="DELTA-AMINOLEVULINIC ACID DEHYDRATASE"/>
    <property type="match status" value="1"/>
</dbReference>
<organism evidence="9">
    <name type="scientific">marine sediment metagenome</name>
    <dbReference type="NCBI Taxonomy" id="412755"/>
    <lineage>
        <taxon>unclassified sequences</taxon>
        <taxon>metagenomes</taxon>
        <taxon>ecological metagenomes</taxon>
    </lineage>
</organism>
<evidence type="ECO:0000256" key="7">
    <source>
        <dbReference type="ARBA" id="ARBA00032837"/>
    </source>
</evidence>
<dbReference type="InterPro" id="IPR001731">
    <property type="entry name" value="ALAD"/>
</dbReference>
<dbReference type="GO" id="GO:0004655">
    <property type="term" value="F:porphobilinogen synthase activity"/>
    <property type="evidence" value="ECO:0007669"/>
    <property type="project" value="UniProtKB-EC"/>
</dbReference>
<protein>
    <recommendedName>
        <fullName evidence="3">porphobilinogen synthase</fullName>
        <ecNumber evidence="3">4.2.1.24</ecNumber>
    </recommendedName>
    <alternativeName>
        <fullName evidence="7">Porphobilinogen synthase</fullName>
    </alternativeName>
</protein>
<dbReference type="PANTHER" id="PTHR11458:SF0">
    <property type="entry name" value="DELTA-AMINOLEVULINIC ACID DEHYDRATASE"/>
    <property type="match status" value="1"/>
</dbReference>
<keyword evidence="4" id="KW-0350">Heme biosynthesis</keyword>